<dbReference type="InterPro" id="IPR036280">
    <property type="entry name" value="Multihaem_cyt_sf"/>
</dbReference>
<dbReference type="EMBL" id="FQZU01000002">
    <property type="protein sequence ID" value="SHI81896.1"/>
    <property type="molecule type" value="Genomic_DNA"/>
</dbReference>
<dbReference type="Gene3D" id="1.10.780.10">
    <property type="entry name" value="Hydroxylamine Oxidoreductase, Chain A, domain 1"/>
    <property type="match status" value="1"/>
</dbReference>
<organism evidence="3 4">
    <name type="scientific">Desulfatibacillum alkenivorans DSM 16219</name>
    <dbReference type="NCBI Taxonomy" id="1121393"/>
    <lineage>
        <taxon>Bacteria</taxon>
        <taxon>Pseudomonadati</taxon>
        <taxon>Thermodesulfobacteriota</taxon>
        <taxon>Desulfobacteria</taxon>
        <taxon>Desulfobacterales</taxon>
        <taxon>Desulfatibacillaceae</taxon>
        <taxon>Desulfatibacillum</taxon>
    </lineage>
</organism>
<feature type="chain" id="PRO_5012590297" evidence="1">
    <location>
        <begin position="31"/>
        <end position="499"/>
    </location>
</feature>
<feature type="signal peptide" evidence="1">
    <location>
        <begin position="1"/>
        <end position="30"/>
    </location>
</feature>
<dbReference type="AlphaFoldDB" id="A0A1M6E8S7"/>
<evidence type="ECO:0000259" key="2">
    <source>
        <dbReference type="Pfam" id="PF13435"/>
    </source>
</evidence>
<keyword evidence="1" id="KW-0732">Signal</keyword>
<dbReference type="Proteomes" id="UP000183994">
    <property type="component" value="Unassembled WGS sequence"/>
</dbReference>
<feature type="domain" description="Cytochrome c-552/4" evidence="2">
    <location>
        <begin position="127"/>
        <end position="206"/>
    </location>
</feature>
<dbReference type="Pfam" id="PF13435">
    <property type="entry name" value="Cytochrome_C554"/>
    <property type="match status" value="2"/>
</dbReference>
<proteinExistence type="predicted"/>
<dbReference type="SUPFAM" id="SSF48695">
    <property type="entry name" value="Multiheme cytochromes"/>
    <property type="match status" value="1"/>
</dbReference>
<dbReference type="Gene3D" id="1.20.850.10">
    <property type="entry name" value="Hydroxylamine Oxidoreductase, Chain A, domain 2"/>
    <property type="match status" value="1"/>
</dbReference>
<evidence type="ECO:0000256" key="1">
    <source>
        <dbReference type="SAM" id="SignalP"/>
    </source>
</evidence>
<sequence length="499" mass="54994">MARRIDMWKKGLIPAVLAAGMLVFNSGALAQAPPLSEATEGCLMCHEEATPGIVADWRNSLHAKTSFTMAAGAPEKSRKVSSQAPEGELAEVAVGCAECHTLNPDTHKDTFDHEGFQVHIVVSPKDCAVCHARQTDEYSRNKMGNAHRILVDNPLYMTMVNAINGPPVIKEGKPVTTAADDLTNAESCLACHGTEVKVNGTQVRETDFGDLEFPVLEGWPSQGVGRINPDMSAGACTACHPRHGFDMATARKPYTCSQCHKGPDAPAYSIYSVSKHGNIQASQDKDWDYTQKPWVAGRDFNAPTCAVCHASGVEDEFGNVLAESTHQMNDRLPWRLFGVIYSHPQPKKADTTVIRNKEGQPMATSLDGEWAKDYLIDEAAREERKNAMLGVCAGCHSRQWSEGHWERMENTLKTSDAMVKAATDLMEEAWSKEYAQADNLFDESIERKWMLQWLFYANSTRKASAMAGADYGVFAGGRWDMSKNLADMAQWLETQKKSQ</sequence>
<reference evidence="4" key="1">
    <citation type="submission" date="2016-11" db="EMBL/GenBank/DDBJ databases">
        <authorList>
            <person name="Varghese N."/>
            <person name="Submissions S."/>
        </authorList>
    </citation>
    <scope>NUCLEOTIDE SEQUENCE [LARGE SCALE GENOMIC DNA]</scope>
    <source>
        <strain evidence="4">DSM 16219</strain>
    </source>
</reference>
<accession>A0A1M6E8S7</accession>
<protein>
    <submittedName>
        <fullName evidence="3">Cytochrome c554 and c-prime</fullName>
    </submittedName>
</protein>
<gene>
    <name evidence="3" type="ORF">SAMN02745216_00592</name>
</gene>
<dbReference type="InterPro" id="IPR023155">
    <property type="entry name" value="Cyt_c-552/4"/>
</dbReference>
<dbReference type="Pfam" id="PF13447">
    <property type="entry name" value="Multi-haem_cyto"/>
    <property type="match status" value="1"/>
</dbReference>
<name>A0A1M6E8S7_9BACT</name>
<evidence type="ECO:0000313" key="3">
    <source>
        <dbReference type="EMBL" id="SHI81896.1"/>
    </source>
</evidence>
<dbReference type="RefSeq" id="WP_073472706.1">
    <property type="nucleotide sequence ID" value="NZ_FQZU01000002.1"/>
</dbReference>
<evidence type="ECO:0000313" key="4">
    <source>
        <dbReference type="Proteomes" id="UP000183994"/>
    </source>
</evidence>
<keyword evidence="4" id="KW-1185">Reference proteome</keyword>
<dbReference type="OrthoDB" id="9814800at2"/>
<feature type="domain" description="Cytochrome c-552/4" evidence="2">
    <location>
        <begin position="42"/>
        <end position="107"/>
    </location>
</feature>
<dbReference type="STRING" id="1121393.SAMN02745216_00592"/>